<proteinExistence type="predicted"/>
<evidence type="ECO:0000313" key="2">
    <source>
        <dbReference type="EMBL" id="KAF1963109.1"/>
    </source>
</evidence>
<feature type="domain" description="DUF7924" evidence="1">
    <location>
        <begin position="3"/>
        <end position="78"/>
    </location>
</feature>
<dbReference type="OrthoDB" id="3792540at2759"/>
<dbReference type="Proteomes" id="UP000800035">
    <property type="component" value="Unassembled WGS sequence"/>
</dbReference>
<protein>
    <recommendedName>
        <fullName evidence="1">DUF7924 domain-containing protein</fullName>
    </recommendedName>
</protein>
<sequence>NKVFTQPQLLAETALHPRIPSYPAATSHGLRFPFLAIELKAAGGTRGDLWVAANQCAGASSACLNAMDQLNASLPKTQRIGNICCCIAADNNSA</sequence>
<gene>
    <name evidence="2" type="ORF">CC80DRAFT_105671</name>
</gene>
<accession>A0A6A5UGN5</accession>
<dbReference type="Pfam" id="PF25545">
    <property type="entry name" value="DUF7924"/>
    <property type="match status" value="1"/>
</dbReference>
<evidence type="ECO:0000313" key="3">
    <source>
        <dbReference type="Proteomes" id="UP000800035"/>
    </source>
</evidence>
<dbReference type="AlphaFoldDB" id="A0A6A5UGN5"/>
<keyword evidence="3" id="KW-1185">Reference proteome</keyword>
<organism evidence="2 3">
    <name type="scientific">Byssothecium circinans</name>
    <dbReference type="NCBI Taxonomy" id="147558"/>
    <lineage>
        <taxon>Eukaryota</taxon>
        <taxon>Fungi</taxon>
        <taxon>Dikarya</taxon>
        <taxon>Ascomycota</taxon>
        <taxon>Pezizomycotina</taxon>
        <taxon>Dothideomycetes</taxon>
        <taxon>Pleosporomycetidae</taxon>
        <taxon>Pleosporales</taxon>
        <taxon>Massarineae</taxon>
        <taxon>Massarinaceae</taxon>
        <taxon>Byssothecium</taxon>
    </lineage>
</organism>
<name>A0A6A5UGN5_9PLEO</name>
<reference evidence="2" key="1">
    <citation type="journal article" date="2020" name="Stud. Mycol.">
        <title>101 Dothideomycetes genomes: a test case for predicting lifestyles and emergence of pathogens.</title>
        <authorList>
            <person name="Haridas S."/>
            <person name="Albert R."/>
            <person name="Binder M."/>
            <person name="Bloem J."/>
            <person name="Labutti K."/>
            <person name="Salamov A."/>
            <person name="Andreopoulos B."/>
            <person name="Baker S."/>
            <person name="Barry K."/>
            <person name="Bills G."/>
            <person name="Bluhm B."/>
            <person name="Cannon C."/>
            <person name="Castanera R."/>
            <person name="Culley D."/>
            <person name="Daum C."/>
            <person name="Ezra D."/>
            <person name="Gonzalez J."/>
            <person name="Henrissat B."/>
            <person name="Kuo A."/>
            <person name="Liang C."/>
            <person name="Lipzen A."/>
            <person name="Lutzoni F."/>
            <person name="Magnuson J."/>
            <person name="Mondo S."/>
            <person name="Nolan M."/>
            <person name="Ohm R."/>
            <person name="Pangilinan J."/>
            <person name="Park H.-J."/>
            <person name="Ramirez L."/>
            <person name="Alfaro M."/>
            <person name="Sun H."/>
            <person name="Tritt A."/>
            <person name="Yoshinaga Y."/>
            <person name="Zwiers L.-H."/>
            <person name="Turgeon B."/>
            <person name="Goodwin S."/>
            <person name="Spatafora J."/>
            <person name="Crous P."/>
            <person name="Grigoriev I."/>
        </authorList>
    </citation>
    <scope>NUCLEOTIDE SEQUENCE</scope>
    <source>
        <strain evidence="2">CBS 675.92</strain>
    </source>
</reference>
<dbReference type="InterPro" id="IPR057684">
    <property type="entry name" value="DUF7924"/>
</dbReference>
<dbReference type="EMBL" id="ML976978">
    <property type="protein sequence ID" value="KAF1963109.1"/>
    <property type="molecule type" value="Genomic_DNA"/>
</dbReference>
<evidence type="ECO:0000259" key="1">
    <source>
        <dbReference type="Pfam" id="PF25545"/>
    </source>
</evidence>
<feature type="non-terminal residue" evidence="2">
    <location>
        <position position="1"/>
    </location>
</feature>